<evidence type="ECO:0000313" key="4">
    <source>
        <dbReference type="EMBL" id="KAG9228852.1"/>
    </source>
</evidence>
<accession>A0A9P8C0G5</accession>
<feature type="region of interest" description="Disordered" evidence="1">
    <location>
        <begin position="61"/>
        <end position="136"/>
    </location>
</feature>
<dbReference type="SUPFAM" id="SSF82153">
    <property type="entry name" value="FAS1 domain"/>
    <property type="match status" value="1"/>
</dbReference>
<sequence>MRSPSTMLCISVLASSVTVRAVGLVDALKNAGASQFASLITSDPIIASLYLSSNVGTVFAPIDSSSPSRMKRQSPEERQKLKYQSTRQTNHIGDINKPPGKPLDTNNDDANVGAGNQQKVVTNPQDGTGNSSMKRGVIGRRSNMTMPSLLNIYSGLGNNVSIIQAGIPYDGGVIHIVNDYFTLPTSLSSTASTNGQSSFNQMSKTSNMSASLDSTASITCFIPSNAAFSASNSSSYSTSSSLISGHVIPNFVGYLPSLTDGATFTTQGGTKITVTVKNGDYFINNAKIIASNQIISNGVAHVIDSVIEPKSPPLIVSAAPAQERGVMLGVWSLVFCLVASLLV</sequence>
<gene>
    <name evidence="4" type="ORF">BJ875DRAFT_411888</name>
</gene>
<dbReference type="Gene3D" id="2.30.180.10">
    <property type="entry name" value="FAS1 domain"/>
    <property type="match status" value="1"/>
</dbReference>
<evidence type="ECO:0000259" key="3">
    <source>
        <dbReference type="PROSITE" id="PS50213"/>
    </source>
</evidence>
<dbReference type="GO" id="GO:0016236">
    <property type="term" value="P:macroautophagy"/>
    <property type="evidence" value="ECO:0007669"/>
    <property type="project" value="TreeGrafter"/>
</dbReference>
<feature type="signal peptide" evidence="2">
    <location>
        <begin position="1"/>
        <end position="21"/>
    </location>
</feature>
<evidence type="ECO:0000256" key="2">
    <source>
        <dbReference type="SAM" id="SignalP"/>
    </source>
</evidence>
<dbReference type="AlphaFoldDB" id="A0A9P8C0G5"/>
<keyword evidence="2" id="KW-0732">Signal</keyword>
<keyword evidence="5" id="KW-1185">Reference proteome</keyword>
<dbReference type="EMBL" id="MU251851">
    <property type="protein sequence ID" value="KAG9228852.1"/>
    <property type="molecule type" value="Genomic_DNA"/>
</dbReference>
<proteinExistence type="predicted"/>
<feature type="compositionally biased region" description="Polar residues" evidence="1">
    <location>
        <begin position="82"/>
        <end position="91"/>
    </location>
</feature>
<dbReference type="InterPro" id="IPR050904">
    <property type="entry name" value="Adhesion/Biosynth-related"/>
</dbReference>
<evidence type="ECO:0000256" key="1">
    <source>
        <dbReference type="SAM" id="MobiDB-lite"/>
    </source>
</evidence>
<feature type="compositionally biased region" description="Polar residues" evidence="1">
    <location>
        <begin position="104"/>
        <end position="133"/>
    </location>
</feature>
<dbReference type="PANTHER" id="PTHR10900:SF77">
    <property type="entry name" value="FI19380P1"/>
    <property type="match status" value="1"/>
</dbReference>
<dbReference type="OrthoDB" id="286301at2759"/>
<evidence type="ECO:0000313" key="5">
    <source>
        <dbReference type="Proteomes" id="UP000824998"/>
    </source>
</evidence>
<feature type="chain" id="PRO_5040441507" evidence="2">
    <location>
        <begin position="22"/>
        <end position="343"/>
    </location>
</feature>
<protein>
    <submittedName>
        <fullName evidence="4">FAS1 domain-containing protein</fullName>
    </submittedName>
</protein>
<name>A0A9P8C0G5_9HELO</name>
<dbReference type="InterPro" id="IPR000782">
    <property type="entry name" value="FAS1_domain"/>
</dbReference>
<feature type="domain" description="FAS1" evidence="3">
    <location>
        <begin position="183"/>
        <end position="307"/>
    </location>
</feature>
<dbReference type="SMART" id="SM00554">
    <property type="entry name" value="FAS1"/>
    <property type="match status" value="1"/>
</dbReference>
<dbReference type="Pfam" id="PF02469">
    <property type="entry name" value="Fasciclin"/>
    <property type="match status" value="1"/>
</dbReference>
<dbReference type="GO" id="GO:0000329">
    <property type="term" value="C:fungal-type vacuole membrane"/>
    <property type="evidence" value="ECO:0007669"/>
    <property type="project" value="TreeGrafter"/>
</dbReference>
<dbReference type="Proteomes" id="UP000824998">
    <property type="component" value="Unassembled WGS sequence"/>
</dbReference>
<dbReference type="InterPro" id="IPR036378">
    <property type="entry name" value="FAS1_dom_sf"/>
</dbReference>
<dbReference type="PROSITE" id="PS50213">
    <property type="entry name" value="FAS1"/>
    <property type="match status" value="1"/>
</dbReference>
<dbReference type="PANTHER" id="PTHR10900">
    <property type="entry name" value="PERIOSTIN-RELATED"/>
    <property type="match status" value="1"/>
</dbReference>
<reference evidence="4" key="1">
    <citation type="journal article" date="2021" name="IMA Fungus">
        <title>Genomic characterization of three marine fungi, including Emericellopsis atlantica sp. nov. with signatures of a generalist lifestyle and marine biomass degradation.</title>
        <authorList>
            <person name="Hagestad O.C."/>
            <person name="Hou L."/>
            <person name="Andersen J.H."/>
            <person name="Hansen E.H."/>
            <person name="Altermark B."/>
            <person name="Li C."/>
            <person name="Kuhnert E."/>
            <person name="Cox R.J."/>
            <person name="Crous P.W."/>
            <person name="Spatafora J.W."/>
            <person name="Lail K."/>
            <person name="Amirebrahimi M."/>
            <person name="Lipzen A."/>
            <person name="Pangilinan J."/>
            <person name="Andreopoulos W."/>
            <person name="Hayes R.D."/>
            <person name="Ng V."/>
            <person name="Grigoriev I.V."/>
            <person name="Jackson S.A."/>
            <person name="Sutton T.D.S."/>
            <person name="Dobson A.D.W."/>
            <person name="Rama T."/>
        </authorList>
    </citation>
    <scope>NUCLEOTIDE SEQUENCE</scope>
    <source>
        <strain evidence="4">TRa018bII</strain>
    </source>
</reference>
<comment type="caution">
    <text evidence="4">The sequence shown here is derived from an EMBL/GenBank/DDBJ whole genome shotgun (WGS) entry which is preliminary data.</text>
</comment>
<organism evidence="4 5">
    <name type="scientific">Amylocarpus encephaloides</name>
    <dbReference type="NCBI Taxonomy" id="45428"/>
    <lineage>
        <taxon>Eukaryota</taxon>
        <taxon>Fungi</taxon>
        <taxon>Dikarya</taxon>
        <taxon>Ascomycota</taxon>
        <taxon>Pezizomycotina</taxon>
        <taxon>Leotiomycetes</taxon>
        <taxon>Helotiales</taxon>
        <taxon>Helotiales incertae sedis</taxon>
        <taxon>Amylocarpus</taxon>
    </lineage>
</organism>